<dbReference type="GO" id="GO:0046872">
    <property type="term" value="F:metal ion binding"/>
    <property type="evidence" value="ECO:0007669"/>
    <property type="project" value="UniProtKB-KW"/>
</dbReference>
<feature type="binding site" evidence="11">
    <location>
        <position position="255"/>
    </location>
    <ligand>
        <name>Fe cation</name>
        <dbReference type="ChEBI" id="CHEBI:24875"/>
        <label>2</label>
    </ligand>
</feature>
<evidence type="ECO:0000256" key="6">
    <source>
        <dbReference type="ARBA" id="ARBA00022832"/>
    </source>
</evidence>
<organism evidence="13">
    <name type="scientific">Diacronema viridis</name>
    <dbReference type="NCBI Taxonomy" id="2793420"/>
    <lineage>
        <taxon>Eukaryota</taxon>
        <taxon>Haptista</taxon>
        <taxon>Haptophyta</taxon>
        <taxon>Pavlovophyceae</taxon>
        <taxon>Pavlovales</taxon>
        <taxon>Pavlovaceae</taxon>
        <taxon>Diacronema</taxon>
    </lineage>
</organism>
<evidence type="ECO:0000256" key="12">
    <source>
        <dbReference type="SAM" id="SignalP"/>
    </source>
</evidence>
<keyword evidence="8 11" id="KW-0408">Iron</keyword>
<dbReference type="InterPro" id="IPR005067">
    <property type="entry name" value="Fatty_acid_desaturase-2"/>
</dbReference>
<keyword evidence="10" id="KW-0275">Fatty acid biosynthesis</keyword>
<feature type="binding site" evidence="11">
    <location>
        <position position="166"/>
    </location>
    <ligand>
        <name>Fe cation</name>
        <dbReference type="ChEBI" id="CHEBI:24875"/>
        <label>1</label>
    </ligand>
</feature>
<feature type="chain" id="PRO_5002710158" evidence="12">
    <location>
        <begin position="25"/>
        <end position="387"/>
    </location>
</feature>
<comment type="subunit">
    <text evidence="3">Homodimer.</text>
</comment>
<dbReference type="Gene3D" id="1.10.620.20">
    <property type="entry name" value="Ribonucleotide Reductase, subunit A"/>
    <property type="match status" value="1"/>
</dbReference>
<feature type="binding site" evidence="11">
    <location>
        <position position="219"/>
    </location>
    <ligand>
        <name>Fe cation</name>
        <dbReference type="ChEBI" id="CHEBI:24875"/>
        <label>2</label>
    </ligand>
</feature>
<evidence type="ECO:0000313" key="13">
    <source>
        <dbReference type="EMBL" id="ABS20117.1"/>
    </source>
</evidence>
<dbReference type="GO" id="GO:0045300">
    <property type="term" value="F:stearoyl-[ACP] desaturase activity"/>
    <property type="evidence" value="ECO:0007669"/>
    <property type="project" value="InterPro"/>
</dbReference>
<evidence type="ECO:0000256" key="2">
    <source>
        <dbReference type="ARBA" id="ARBA00008749"/>
    </source>
</evidence>
<keyword evidence="9" id="KW-0443">Lipid metabolism</keyword>
<evidence type="ECO:0000256" key="4">
    <source>
        <dbReference type="ARBA" id="ARBA00022516"/>
    </source>
</evidence>
<feature type="binding site" evidence="11">
    <location>
        <position position="169"/>
    </location>
    <ligand>
        <name>Fe cation</name>
        <dbReference type="ChEBI" id="CHEBI:24875"/>
        <label>1</label>
    </ligand>
</feature>
<reference evidence="13" key="1">
    <citation type="submission" date="2007-06" db="EMBL/GenBank/DDBJ databases">
        <title>Cloning a soluble acyl-[acyl-carrier-protein] desaturase from marine microalgae Pavlova viridis.</title>
        <authorList>
            <person name="Jiang L."/>
            <person name="Yuan D."/>
            <person name="Zhou K."/>
            <person name="Kang J."/>
        </authorList>
    </citation>
    <scope>NUCLEOTIDE SEQUENCE</scope>
</reference>
<evidence type="ECO:0000256" key="8">
    <source>
        <dbReference type="ARBA" id="ARBA00023004"/>
    </source>
</evidence>
<keyword evidence="6" id="KW-0276">Fatty acid metabolism</keyword>
<dbReference type="EMBL" id="EU000382">
    <property type="protein sequence ID" value="ABS20117.1"/>
    <property type="molecule type" value="mRNA"/>
</dbReference>
<evidence type="ECO:0000256" key="10">
    <source>
        <dbReference type="ARBA" id="ARBA00023160"/>
    </source>
</evidence>
<dbReference type="GO" id="GO:0006633">
    <property type="term" value="P:fatty acid biosynthetic process"/>
    <property type="evidence" value="ECO:0007669"/>
    <property type="project" value="UniProtKB-KW"/>
</dbReference>
<comment type="cofactor">
    <cofactor evidence="11">
        <name>Fe cation</name>
        <dbReference type="ChEBI" id="CHEBI:24875"/>
    </cofactor>
    <text evidence="11">Binds 2 iron ions per subunit.</text>
</comment>
<evidence type="ECO:0000256" key="9">
    <source>
        <dbReference type="ARBA" id="ARBA00023098"/>
    </source>
</evidence>
<dbReference type="SUPFAM" id="SSF47240">
    <property type="entry name" value="Ferritin-like"/>
    <property type="match status" value="1"/>
</dbReference>
<feature type="binding site" evidence="11">
    <location>
        <position position="166"/>
    </location>
    <ligand>
        <name>Fe cation</name>
        <dbReference type="ChEBI" id="CHEBI:24875"/>
        <label>2</label>
    </ligand>
</feature>
<feature type="signal peptide" evidence="12">
    <location>
        <begin position="1"/>
        <end position="24"/>
    </location>
</feature>
<keyword evidence="12" id="KW-0732">Signal</keyword>
<name>A7LBP8_9EUKA</name>
<gene>
    <name evidence="13" type="primary">fadA</name>
</gene>
<evidence type="ECO:0000256" key="3">
    <source>
        <dbReference type="ARBA" id="ARBA00011738"/>
    </source>
</evidence>
<feature type="binding site" evidence="11">
    <location>
        <position position="252"/>
    </location>
    <ligand>
        <name>Fe cation</name>
        <dbReference type="ChEBI" id="CHEBI:24875"/>
        <label>1</label>
    </ligand>
</feature>
<keyword evidence="7" id="KW-0560">Oxidoreductase</keyword>
<sequence>MREHMRSVLLLAALAAVPATLGSAAVRCIATEPTLSSFPLGAVEAEFRRKRAGASMYPHKVEVLQAMEPFVEQHLNILKTVDESWQPQDFLPDMRREDWREKIAELRAECQEIPDALLVAIVGDTVTEEALPTYQTLLNTFEGMEDPTGTSQSPWARWSRGWTAEENRHGDILNKFLYLTGRIDMRAMEVTVHNLIKDGFNPSGEKDPYRGIIYTSFQERATKISHQNVARLCGEAGAKKLAILTTRIAGDEARHEMAYQAFMKEIFRLDPSNAMISFNEMMKAQIVMPAELMNDPINPNLYDDFSRVAQKIGVYTAVDYANIIAYLVKEFKAETMTGLNAEAQAAQASVCALPKRYGRLAERSMKGIMAQKDEDLLGKFSWLRRVH</sequence>
<dbReference type="InterPro" id="IPR009078">
    <property type="entry name" value="Ferritin-like_SF"/>
</dbReference>
<dbReference type="Pfam" id="PF03405">
    <property type="entry name" value="FA_desaturase_2"/>
    <property type="match status" value="1"/>
</dbReference>
<protein>
    <submittedName>
        <fullName evidence="13">Chloroplast acyl-ACP desaturase</fullName>
    </submittedName>
</protein>
<dbReference type="InterPro" id="IPR012348">
    <property type="entry name" value="RNR-like"/>
</dbReference>
<feature type="binding site" evidence="11">
    <location>
        <position position="128"/>
    </location>
    <ligand>
        <name>Fe cation</name>
        <dbReference type="ChEBI" id="CHEBI:24875"/>
        <label>1</label>
    </ligand>
</feature>
<evidence type="ECO:0000256" key="5">
    <source>
        <dbReference type="ARBA" id="ARBA00022723"/>
    </source>
</evidence>
<feature type="binding site" evidence="11">
    <location>
        <position position="252"/>
    </location>
    <ligand>
        <name>Fe cation</name>
        <dbReference type="ChEBI" id="CHEBI:24875"/>
        <label>2</label>
    </ligand>
</feature>
<evidence type="ECO:0000256" key="11">
    <source>
        <dbReference type="PIRSR" id="PIRSR000346-1"/>
    </source>
</evidence>
<comment type="similarity">
    <text evidence="2">Belongs to the fatty acid desaturase type 2 family.</text>
</comment>
<dbReference type="PANTHER" id="PTHR31155">
    <property type="entry name" value="ACYL- ACYL-CARRIER-PROTEIN DESATURASE-RELATED"/>
    <property type="match status" value="1"/>
</dbReference>
<keyword evidence="5 11" id="KW-0479">Metal-binding</keyword>
<comment type="cofactor">
    <cofactor evidence="1">
        <name>Fe(2+)</name>
        <dbReference type="ChEBI" id="CHEBI:29033"/>
    </cofactor>
</comment>
<evidence type="ECO:0000256" key="1">
    <source>
        <dbReference type="ARBA" id="ARBA00001954"/>
    </source>
</evidence>
<evidence type="ECO:0000256" key="7">
    <source>
        <dbReference type="ARBA" id="ARBA00023002"/>
    </source>
</evidence>
<accession>A7LBP8</accession>
<keyword evidence="4" id="KW-0444">Lipid biosynthesis</keyword>
<dbReference type="PANTHER" id="PTHR31155:SF9">
    <property type="entry name" value="STEAROYL-[ACYL-CARRIER-PROTEIN] 9-DESATURASE 7, CHLOROPLASTIC"/>
    <property type="match status" value="1"/>
</dbReference>
<dbReference type="AlphaFoldDB" id="A7LBP8"/>
<proteinExistence type="evidence at transcript level"/>
<dbReference type="CDD" id="cd01050">
    <property type="entry name" value="Acyl_ACP_Desat"/>
    <property type="match status" value="1"/>
</dbReference>
<dbReference type="PIRSF" id="PIRSF000346">
    <property type="entry name" value="Dlt9_acylACP_des"/>
    <property type="match status" value="1"/>
</dbReference>